<dbReference type="PROSITE" id="PS01124">
    <property type="entry name" value="HTH_ARAC_FAMILY_2"/>
    <property type="match status" value="1"/>
</dbReference>
<sequence>MASWKNATTLDRASSLRGVLRPAETAEQADLRRDAPVSEGLRPFVERYWSVRWDLTGRPPFRSEVLSHPSVNVSVESGTEPRFGFEMPAVLVHGVVTRRFTVDLTGAGRVTAVKFRPGGFTALTGALPGRNTVAPLGDQLRVPAARLLAEVTAPEDDDDRAAALDSALAPLATDPPDAYLDLLGLIGAMISDRGLVRVDQVAALGGLGVRSLQRLFAGYVGVSPKAVLARYRLQDAAAAMDAGEVQDLAGLAASLGWFDQAHFSRDFRAVVGMTPSAYLQRARAAP</sequence>
<feature type="domain" description="HTH araC/xylS-type" evidence="4">
    <location>
        <begin position="180"/>
        <end position="281"/>
    </location>
</feature>
<evidence type="ECO:0000256" key="3">
    <source>
        <dbReference type="ARBA" id="ARBA00023163"/>
    </source>
</evidence>
<dbReference type="EMBL" id="OCNK01000003">
    <property type="protein sequence ID" value="SOE00152.1"/>
    <property type="molecule type" value="Genomic_DNA"/>
</dbReference>
<dbReference type="InterPro" id="IPR046532">
    <property type="entry name" value="DUF6597"/>
</dbReference>
<dbReference type="PANTHER" id="PTHR46796">
    <property type="entry name" value="HTH-TYPE TRANSCRIPTIONAL ACTIVATOR RHAS-RELATED"/>
    <property type="match status" value="1"/>
</dbReference>
<dbReference type="OrthoDB" id="2559672at2"/>
<organism evidence="5 6">
    <name type="scientific">Blastococcus haudaquaticus</name>
    <dbReference type="NCBI Taxonomy" id="1938745"/>
    <lineage>
        <taxon>Bacteria</taxon>
        <taxon>Bacillati</taxon>
        <taxon>Actinomycetota</taxon>
        <taxon>Actinomycetes</taxon>
        <taxon>Geodermatophilales</taxon>
        <taxon>Geodermatophilaceae</taxon>
        <taxon>Blastococcus</taxon>
    </lineage>
</organism>
<dbReference type="Pfam" id="PF20240">
    <property type="entry name" value="DUF6597"/>
    <property type="match status" value="1"/>
</dbReference>
<dbReference type="Proteomes" id="UP000219482">
    <property type="component" value="Unassembled WGS sequence"/>
</dbReference>
<dbReference type="RefSeq" id="WP_097184200.1">
    <property type="nucleotide sequence ID" value="NZ_OCNK01000003.1"/>
</dbReference>
<keyword evidence="6" id="KW-1185">Reference proteome</keyword>
<reference evidence="6" key="1">
    <citation type="submission" date="2017-09" db="EMBL/GenBank/DDBJ databases">
        <authorList>
            <person name="Varghese N."/>
            <person name="Submissions S."/>
        </authorList>
    </citation>
    <scope>NUCLEOTIDE SEQUENCE [LARGE SCALE GENOMIC DNA]</scope>
    <source>
        <strain evidence="6">DSM 44270</strain>
    </source>
</reference>
<dbReference type="InterPro" id="IPR018060">
    <property type="entry name" value="HTH_AraC"/>
</dbReference>
<dbReference type="Gene3D" id="1.10.10.60">
    <property type="entry name" value="Homeodomain-like"/>
    <property type="match status" value="1"/>
</dbReference>
<dbReference type="SUPFAM" id="SSF46689">
    <property type="entry name" value="Homeodomain-like"/>
    <property type="match status" value="1"/>
</dbReference>
<dbReference type="GO" id="GO:0043565">
    <property type="term" value="F:sequence-specific DNA binding"/>
    <property type="evidence" value="ECO:0007669"/>
    <property type="project" value="InterPro"/>
</dbReference>
<keyword evidence="1" id="KW-0805">Transcription regulation</keyword>
<accession>A0A286GXD5</accession>
<dbReference type="InterPro" id="IPR009057">
    <property type="entry name" value="Homeodomain-like_sf"/>
</dbReference>
<name>A0A286GXD5_9ACTN</name>
<dbReference type="SMART" id="SM00342">
    <property type="entry name" value="HTH_ARAC"/>
    <property type="match status" value="1"/>
</dbReference>
<dbReference type="InterPro" id="IPR050204">
    <property type="entry name" value="AraC_XylS_family_regulators"/>
</dbReference>
<evidence type="ECO:0000259" key="4">
    <source>
        <dbReference type="PROSITE" id="PS01124"/>
    </source>
</evidence>
<dbReference type="AlphaFoldDB" id="A0A286GXD5"/>
<evidence type="ECO:0000313" key="6">
    <source>
        <dbReference type="Proteomes" id="UP000219482"/>
    </source>
</evidence>
<protein>
    <submittedName>
        <fullName evidence="5">Transcriptional regulator, AraC family</fullName>
    </submittedName>
</protein>
<evidence type="ECO:0000313" key="5">
    <source>
        <dbReference type="EMBL" id="SOE00152.1"/>
    </source>
</evidence>
<dbReference type="Pfam" id="PF12833">
    <property type="entry name" value="HTH_18"/>
    <property type="match status" value="1"/>
</dbReference>
<dbReference type="GO" id="GO:0003700">
    <property type="term" value="F:DNA-binding transcription factor activity"/>
    <property type="evidence" value="ECO:0007669"/>
    <property type="project" value="InterPro"/>
</dbReference>
<keyword evidence="2" id="KW-0238">DNA-binding</keyword>
<evidence type="ECO:0000256" key="1">
    <source>
        <dbReference type="ARBA" id="ARBA00023015"/>
    </source>
</evidence>
<keyword evidence="3" id="KW-0804">Transcription</keyword>
<proteinExistence type="predicted"/>
<evidence type="ECO:0000256" key="2">
    <source>
        <dbReference type="ARBA" id="ARBA00023125"/>
    </source>
</evidence>
<dbReference type="PANTHER" id="PTHR46796:SF2">
    <property type="entry name" value="TRANSCRIPTIONAL REGULATORY PROTEIN"/>
    <property type="match status" value="1"/>
</dbReference>
<gene>
    <name evidence="5" type="ORF">SAMN06272739_2425</name>
</gene>